<evidence type="ECO:0000313" key="3">
    <source>
        <dbReference type="Proteomes" id="UP000676279"/>
    </source>
</evidence>
<dbReference type="RefSeq" id="YP_010054188.1">
    <property type="nucleotide sequence ID" value="NC_054649.1"/>
</dbReference>
<dbReference type="EMBL" id="MT768060">
    <property type="protein sequence ID" value="QNR52503.1"/>
    <property type="molecule type" value="Genomic_DNA"/>
</dbReference>
<protein>
    <recommendedName>
        <fullName evidence="4">DUF3987 domain-containing protein</fullName>
    </recommendedName>
</protein>
<organism evidence="2 3">
    <name type="scientific">Escherichia phage vB_EcoS_swi2</name>
    <dbReference type="NCBI Taxonomy" id="2769808"/>
    <lineage>
        <taxon>Viruses</taxon>
        <taxon>Duplodnaviria</taxon>
        <taxon>Heunggongvirae</taxon>
        <taxon>Uroviricota</taxon>
        <taxon>Caudoviricetes</taxon>
        <taxon>Swiduovirus</taxon>
        <taxon>Swiduovirus swi2</taxon>
    </lineage>
</organism>
<reference evidence="2" key="1">
    <citation type="submission" date="2020-07" db="EMBL/GenBank/DDBJ databases">
        <title>Complete genome sequence analysis of a novel Escherichia phage vB_EcoS swi2.</title>
        <authorList>
            <person name="Sui B."/>
        </authorList>
    </citation>
    <scope>NUCLEOTIDE SEQUENCE</scope>
</reference>
<feature type="region of interest" description="Disordered" evidence="1">
    <location>
        <begin position="1"/>
        <end position="28"/>
    </location>
</feature>
<dbReference type="KEGG" id="vg:64469869"/>
<dbReference type="Proteomes" id="UP000676279">
    <property type="component" value="Segment"/>
</dbReference>
<feature type="compositionally biased region" description="Basic and acidic residues" evidence="1">
    <location>
        <begin position="1"/>
        <end position="14"/>
    </location>
</feature>
<evidence type="ECO:0008006" key="4">
    <source>
        <dbReference type="Google" id="ProtNLM"/>
    </source>
</evidence>
<name>A0A862QJL7_9CAUD</name>
<evidence type="ECO:0000256" key="1">
    <source>
        <dbReference type="SAM" id="MobiDB-lite"/>
    </source>
</evidence>
<evidence type="ECO:0000313" key="2">
    <source>
        <dbReference type="EMBL" id="QNR52503.1"/>
    </source>
</evidence>
<sequence length="542" mass="60765">MTDSKQIIELKESLKPTGKPDSGNPLDEIDVPEFREGYKIPPGSLGEFMCEIENHFENREEGEVYRLPGAIALAQVMAGRYIIGPSAKNKCATGTFIVGRSGAGKGAPSDFVKAYAENLGITPRVSKSTVTSLRQIKERLIEADGFLLYIADDCPEHLQAWSDTRSPLGETASWFRTSISGDWFPESPVVTLFQEKLASAQNPKLILSAAQAQGWMIPRIGESDGAIDYRRLAKMNHDIGRRLNHAMQCYDLCINEKGIQNVRFIPFITVTPEQGIATVRRWEKDGGMGRSLFIKGHEHMPELKNTPDMEINKTIINEWKPRIPGGFFNVEYANDGVSKYYEMLRRRIDKSSNIPGVIGSVGPRSAQMVIELATLCAFADLSSRNGMTPQIRECHIEWAYATVMNSMYDLRDYLEGEAEFDGLENTEWDNIVMKVKKCIESKAFAEKPYISVVKNKLCRDRISKIISAADSNSIQVTPDKFTYEVIIAISENRHSPIELDPENPSNIRLSGGGSWSGLRMNSSVRNILSSAMKRMRFMRNLK</sequence>
<dbReference type="GeneID" id="64469869"/>
<proteinExistence type="predicted"/>
<keyword evidence="3" id="KW-1185">Reference proteome</keyword>
<accession>A0A862QJL7</accession>